<keyword evidence="2" id="KW-1185">Reference proteome</keyword>
<dbReference type="eggNOG" id="arCOG01927">
    <property type="taxonomic scope" value="Archaea"/>
</dbReference>
<accession>Q9HKG7</accession>
<protein>
    <recommendedName>
        <fullName evidence="3">Carbon monoxide dehydrogenase subunit G</fullName>
    </recommendedName>
</protein>
<evidence type="ECO:0008006" key="3">
    <source>
        <dbReference type="Google" id="ProtNLM"/>
    </source>
</evidence>
<proteinExistence type="predicted"/>
<dbReference type="EMBL" id="AL445064">
    <property type="protein sequence ID" value="CAC11771.1"/>
    <property type="molecule type" value="Genomic_DNA"/>
</dbReference>
<organism evidence="1 2">
    <name type="scientific">Thermoplasma acidophilum (strain ATCC 25905 / DSM 1728 / JCM 9062 / NBRC 15155 / AMRC-C165)</name>
    <dbReference type="NCBI Taxonomy" id="273075"/>
    <lineage>
        <taxon>Archaea</taxon>
        <taxon>Methanobacteriati</taxon>
        <taxon>Thermoplasmatota</taxon>
        <taxon>Thermoplasmata</taxon>
        <taxon>Thermoplasmatales</taxon>
        <taxon>Thermoplasmataceae</taxon>
        <taxon>Thermoplasma</taxon>
    </lineage>
</organism>
<evidence type="ECO:0000313" key="2">
    <source>
        <dbReference type="Proteomes" id="UP000001024"/>
    </source>
</evidence>
<dbReference type="RefSeq" id="WP_010901055.1">
    <property type="nucleotide sequence ID" value="NC_002578.1"/>
</dbReference>
<dbReference type="Proteomes" id="UP000001024">
    <property type="component" value="Chromosome"/>
</dbReference>
<gene>
    <name evidence="1" type="ordered locus">Ta0632</name>
</gene>
<dbReference type="Gene3D" id="3.30.530.20">
    <property type="match status" value="1"/>
</dbReference>
<dbReference type="KEGG" id="tac:Ta0632"/>
<dbReference type="EnsemblBacteria" id="CAC11771">
    <property type="protein sequence ID" value="CAC11771"/>
    <property type="gene ID" value="CAC11771"/>
</dbReference>
<sequence length="145" mass="15975">MIYSGKFRIGVQDEAALQMLHDPEKLGPCLPGVSSFERNDDGYSCKVRLDVSSMGSSYLSKISGKLAFSYLDSENRTIHVQGKGRIAGSSISFDLFISVNGGELIWKIDVNYGILIKMMGEEKIRDVTQANIDRSVKCLSSVLCQ</sequence>
<evidence type="ECO:0000313" key="1">
    <source>
        <dbReference type="EMBL" id="CAC11771.1"/>
    </source>
</evidence>
<reference evidence="1 2" key="1">
    <citation type="journal article" date="2000" name="Nature">
        <title>The genome sequence of the thermoacidophilic scavenger Thermoplasma acidophilum.</title>
        <authorList>
            <person name="Ruepp A."/>
            <person name="Graml W."/>
            <person name="Santos-Martinez M.L."/>
            <person name="Koretke K.K."/>
            <person name="Volker C."/>
            <person name="Mewes H.W."/>
            <person name="Frishman D."/>
            <person name="Stocker S."/>
            <person name="Lupas A.N."/>
            <person name="Baumeister W."/>
        </authorList>
    </citation>
    <scope>NUCLEOTIDE SEQUENCE [LARGE SCALE GENOMIC DNA]</scope>
    <source>
        <strain evidence="2">ATCC 25905 / DSM 1728 / JCM 9062 / NBRC 15155 / AMRC-C165</strain>
    </source>
</reference>
<dbReference type="PaxDb" id="273075-Ta0632"/>
<dbReference type="SUPFAM" id="SSF55961">
    <property type="entry name" value="Bet v1-like"/>
    <property type="match status" value="1"/>
</dbReference>
<name>Q9HKG7_THEAC</name>
<dbReference type="Pfam" id="PF06240">
    <property type="entry name" value="COXG"/>
    <property type="match status" value="1"/>
</dbReference>
<dbReference type="InParanoid" id="Q9HKG7"/>
<dbReference type="AlphaFoldDB" id="Q9HKG7"/>
<dbReference type="InterPro" id="IPR023393">
    <property type="entry name" value="START-like_dom_sf"/>
</dbReference>
<dbReference type="STRING" id="273075.gene:9571852"/>
<dbReference type="OrthoDB" id="25755at2157"/>
<dbReference type="InterPro" id="IPR010419">
    <property type="entry name" value="CO_DH_gsu"/>
</dbReference>
<dbReference type="HOGENOM" id="CLU_146456_0_0_2"/>